<feature type="compositionally biased region" description="Low complexity" evidence="1">
    <location>
        <begin position="85"/>
        <end position="107"/>
    </location>
</feature>
<feature type="region of interest" description="Disordered" evidence="1">
    <location>
        <begin position="1"/>
        <end position="127"/>
    </location>
</feature>
<comment type="caution">
    <text evidence="2">The sequence shown here is derived from an EMBL/GenBank/DDBJ whole genome shotgun (WGS) entry which is preliminary data.</text>
</comment>
<feature type="compositionally biased region" description="Basic and acidic residues" evidence="1">
    <location>
        <begin position="58"/>
        <end position="83"/>
    </location>
</feature>
<feature type="compositionally biased region" description="Basic residues" evidence="1">
    <location>
        <begin position="42"/>
        <end position="57"/>
    </location>
</feature>
<sequence>MAEKKSAAKPSTKAAVKETAQAKVKTADTKKEAGAESTAAATKKKPSARKSGTVKKTTKTEPTVKAETKKTAAAKAVKEEKPAAKKPAAKTAKAKAPAAGKSTASKPAAKKTAAKKPAAKTTAAKTTSKKAKLEQYESLSLDTCIAMMQAMGITYTYDDYAATLMNEADLGAIEKKLLDDFRLTKTSFSYEDDGYDVDLIKVVLSKIADTVDFKASDYPKMEADAAAAINYVIGTDMEKDGEEYLSEFHLWERLLMIAQRQGHRTEEELGSVIKVDLKAFMKHFMQLARTVLPQWQYDDVKYYENFAYALLSQFTDLFGIYNNELMMDVADLYILHEDYGHGDADYGYLIRENQIKDYVYYRFAHVYEDIDLDKAKGIAYESLQYVDGRYDYYQPIIDILNRQ</sequence>
<dbReference type="EMBL" id="JAUDCG010000042">
    <property type="protein sequence ID" value="MDM8157747.1"/>
    <property type="molecule type" value="Genomic_DNA"/>
</dbReference>
<feature type="compositionally biased region" description="Basic and acidic residues" evidence="1">
    <location>
        <begin position="25"/>
        <end position="34"/>
    </location>
</feature>
<accession>A0ABT7UDP3</accession>
<reference evidence="2" key="2">
    <citation type="submission" date="2023-06" db="EMBL/GenBank/DDBJ databases">
        <authorList>
            <person name="Zeman M."/>
            <person name="Kubasova T."/>
            <person name="Jahodarova E."/>
            <person name="Nykrynova M."/>
            <person name="Rychlik I."/>
        </authorList>
    </citation>
    <scope>NUCLEOTIDE SEQUENCE</scope>
    <source>
        <strain evidence="2">ET39</strain>
    </source>
</reference>
<reference evidence="2" key="1">
    <citation type="submission" date="2023-06" db="EMBL/GenBank/DDBJ databases">
        <title>Identification and characterization of horizontal gene transfer across gut microbiota members of farm animals based on homology search.</title>
        <authorList>
            <person name="Schwarzerova J."/>
            <person name="Nykrynova M."/>
            <person name="Jureckova K."/>
            <person name="Cejkova D."/>
            <person name="Rychlik I."/>
        </authorList>
    </citation>
    <scope>NUCLEOTIDE SEQUENCE</scope>
    <source>
        <strain evidence="2">ET39</strain>
    </source>
</reference>
<dbReference type="RefSeq" id="WP_289608191.1">
    <property type="nucleotide sequence ID" value="NZ_JAUDCG010000042.1"/>
</dbReference>
<evidence type="ECO:0000256" key="1">
    <source>
        <dbReference type="SAM" id="MobiDB-lite"/>
    </source>
</evidence>
<dbReference type="Proteomes" id="UP001529340">
    <property type="component" value="Unassembled WGS sequence"/>
</dbReference>
<proteinExistence type="predicted"/>
<organism evidence="2 3">
    <name type="scientific">Amedibacillus dolichus</name>
    <dbReference type="NCBI Taxonomy" id="31971"/>
    <lineage>
        <taxon>Bacteria</taxon>
        <taxon>Bacillati</taxon>
        <taxon>Bacillota</taxon>
        <taxon>Erysipelotrichia</taxon>
        <taxon>Erysipelotrichales</taxon>
        <taxon>Erysipelotrichaceae</taxon>
        <taxon>Amedibacillus</taxon>
    </lineage>
</organism>
<feature type="compositionally biased region" description="Basic residues" evidence="1">
    <location>
        <begin position="108"/>
        <end position="118"/>
    </location>
</feature>
<keyword evidence="3" id="KW-1185">Reference proteome</keyword>
<protein>
    <submittedName>
        <fullName evidence="2">Neurofilament protein</fullName>
    </submittedName>
</protein>
<evidence type="ECO:0000313" key="2">
    <source>
        <dbReference type="EMBL" id="MDM8157747.1"/>
    </source>
</evidence>
<evidence type="ECO:0000313" key="3">
    <source>
        <dbReference type="Proteomes" id="UP001529340"/>
    </source>
</evidence>
<gene>
    <name evidence="2" type="ORF">QUV96_08860</name>
</gene>
<name>A0ABT7UDP3_9FIRM</name>